<proteinExistence type="predicted"/>
<dbReference type="EMBL" id="CP065425">
    <property type="protein sequence ID" value="QQZ10004.1"/>
    <property type="molecule type" value="Genomic_DNA"/>
</dbReference>
<accession>A0ABX7E455</accession>
<evidence type="ECO:0008006" key="3">
    <source>
        <dbReference type="Google" id="ProtNLM"/>
    </source>
</evidence>
<dbReference type="RefSeq" id="WP_202778953.1">
    <property type="nucleotide sequence ID" value="NZ_CP065425.1"/>
</dbReference>
<organism evidence="1 2">
    <name type="scientific">Heyndrickxia vini</name>
    <dbReference type="NCBI Taxonomy" id="1476025"/>
    <lineage>
        <taxon>Bacteria</taxon>
        <taxon>Bacillati</taxon>
        <taxon>Bacillota</taxon>
        <taxon>Bacilli</taxon>
        <taxon>Bacillales</taxon>
        <taxon>Bacillaceae</taxon>
        <taxon>Heyndrickxia</taxon>
    </lineage>
</organism>
<gene>
    <name evidence="1" type="ORF">I5776_03280</name>
</gene>
<protein>
    <recommendedName>
        <fullName evidence="3">SbsA Ig-like domain-containing protein</fullName>
    </recommendedName>
</protein>
<name>A0ABX7E455_9BACI</name>
<keyword evidence="2" id="KW-1185">Reference proteome</keyword>
<evidence type="ECO:0000313" key="2">
    <source>
        <dbReference type="Proteomes" id="UP000595691"/>
    </source>
</evidence>
<reference evidence="1 2" key="1">
    <citation type="submission" date="2020-11" db="EMBL/GenBank/DDBJ databases">
        <title>Taxonomic evaluation of the Bacillus sporothermodurans group of bacteria based on whole genome sequences.</title>
        <authorList>
            <person name="Fiedler G."/>
            <person name="Herbstmann A.-D."/>
            <person name="Doll E."/>
            <person name="Wenning M."/>
            <person name="Brinks E."/>
            <person name="Kabisch J."/>
            <person name="Breitenwieser F."/>
            <person name="Lappann M."/>
            <person name="Boehnlein C."/>
            <person name="Franz C."/>
        </authorList>
    </citation>
    <scope>NUCLEOTIDE SEQUENCE [LARGE SCALE GENOMIC DNA]</scope>
    <source>
        <strain evidence="1 2">JCM 19841</strain>
    </source>
</reference>
<evidence type="ECO:0000313" key="1">
    <source>
        <dbReference type="EMBL" id="QQZ10004.1"/>
    </source>
</evidence>
<dbReference type="Proteomes" id="UP000595691">
    <property type="component" value="Chromosome"/>
</dbReference>
<sequence>MISIDIRDGGNNSPAHYFSNINDTVRITFSEPMNISKQSSITVASIDQLFKIKDFDSNQNFASKNVEIKFDSPTSLLLTIKEVPDIFGQTYGVLEGDILTIENIDAALNILEDIAGNSLSGIKNEALIVGTF</sequence>